<organism evidence="1 2">
    <name type="scientific">Puia dinghuensis</name>
    <dbReference type="NCBI Taxonomy" id="1792502"/>
    <lineage>
        <taxon>Bacteria</taxon>
        <taxon>Pseudomonadati</taxon>
        <taxon>Bacteroidota</taxon>
        <taxon>Chitinophagia</taxon>
        <taxon>Chitinophagales</taxon>
        <taxon>Chitinophagaceae</taxon>
        <taxon>Puia</taxon>
    </lineage>
</organism>
<protein>
    <submittedName>
        <fullName evidence="1">Uncharacterized protein</fullName>
    </submittedName>
</protein>
<sequence>MIEAISEIPEFVEHIVQEMSFKFYTFDAWLRFTRLTEKLPFDFPREYGNFKGMGVKGLALAKCILGFGLWLVGGTNNVIRKFTLTYCLEQQEHSSQESATLDSRGEGLNRLVYFY</sequence>
<proteinExistence type="predicted"/>
<reference evidence="1" key="1">
    <citation type="journal article" date="2014" name="Int. J. Syst. Evol. Microbiol.">
        <title>Complete genome sequence of Corynebacterium casei LMG S-19264T (=DSM 44701T), isolated from a smear-ripened cheese.</title>
        <authorList>
            <consortium name="US DOE Joint Genome Institute (JGI-PGF)"/>
            <person name="Walter F."/>
            <person name="Albersmeier A."/>
            <person name="Kalinowski J."/>
            <person name="Ruckert C."/>
        </authorList>
    </citation>
    <scope>NUCLEOTIDE SEQUENCE</scope>
    <source>
        <strain evidence="1">CGMCC 1.15448</strain>
    </source>
</reference>
<evidence type="ECO:0000313" key="2">
    <source>
        <dbReference type="Proteomes" id="UP000607559"/>
    </source>
</evidence>
<dbReference type="EMBL" id="BMJC01000001">
    <property type="protein sequence ID" value="GGA93325.1"/>
    <property type="molecule type" value="Genomic_DNA"/>
</dbReference>
<keyword evidence="2" id="KW-1185">Reference proteome</keyword>
<evidence type="ECO:0000313" key="1">
    <source>
        <dbReference type="EMBL" id="GGA93325.1"/>
    </source>
</evidence>
<dbReference type="Proteomes" id="UP000607559">
    <property type="component" value="Unassembled WGS sequence"/>
</dbReference>
<dbReference type="AlphaFoldDB" id="A0A8J2UBY7"/>
<name>A0A8J2UBY7_9BACT</name>
<gene>
    <name evidence="1" type="ORF">GCM10011511_15910</name>
</gene>
<comment type="caution">
    <text evidence="1">The sequence shown here is derived from an EMBL/GenBank/DDBJ whole genome shotgun (WGS) entry which is preliminary data.</text>
</comment>
<accession>A0A8J2UBY7</accession>
<reference evidence="1" key="2">
    <citation type="submission" date="2020-09" db="EMBL/GenBank/DDBJ databases">
        <authorList>
            <person name="Sun Q."/>
            <person name="Zhou Y."/>
        </authorList>
    </citation>
    <scope>NUCLEOTIDE SEQUENCE</scope>
    <source>
        <strain evidence="1">CGMCC 1.15448</strain>
    </source>
</reference>